<reference evidence="2 3" key="1">
    <citation type="submission" date="2017-03" db="EMBL/GenBank/DDBJ databases">
        <title>Genome of the blue death feigning beetle - Asbolus verrucosus.</title>
        <authorList>
            <person name="Rider S.D."/>
        </authorList>
    </citation>
    <scope>NUCLEOTIDE SEQUENCE [LARGE SCALE GENOMIC DNA]</scope>
    <source>
        <strain evidence="2">Butters</strain>
        <tissue evidence="2">Head and leg muscle</tissue>
    </source>
</reference>
<feature type="domain" description="CHK kinase-like" evidence="1">
    <location>
        <begin position="143"/>
        <end position="337"/>
    </location>
</feature>
<evidence type="ECO:0000259" key="1">
    <source>
        <dbReference type="SMART" id="SM00587"/>
    </source>
</evidence>
<evidence type="ECO:0000313" key="2">
    <source>
        <dbReference type="EMBL" id="RZC33766.1"/>
    </source>
</evidence>
<dbReference type="OrthoDB" id="191037at2759"/>
<dbReference type="InterPro" id="IPR011009">
    <property type="entry name" value="Kinase-like_dom_sf"/>
</dbReference>
<dbReference type="InterPro" id="IPR015897">
    <property type="entry name" value="CHK_kinase-like"/>
</dbReference>
<keyword evidence="3" id="KW-1185">Reference proteome</keyword>
<dbReference type="Proteomes" id="UP000292052">
    <property type="component" value="Unassembled WGS sequence"/>
</dbReference>
<evidence type="ECO:0000313" key="3">
    <source>
        <dbReference type="Proteomes" id="UP000292052"/>
    </source>
</evidence>
<dbReference type="Gene3D" id="3.90.1200.10">
    <property type="match status" value="1"/>
</dbReference>
<proteinExistence type="predicted"/>
<sequence>MSFEELQKIISPKFTQEVVRNIADKVSGLSETELQITNIEDTFSKNGDAYLSQICRFGVNVKGKNQSGEEEIVFIPIIVKYLPKNVARRKTYRSTVFFENESIFYEKVWTAFKNFYKSKEIQDKFDNIPLVLSIWIDGSDDYVAMLDVSYQGYKNVDRESGLDYDHTVAILKLLAGFHSLSLAFKDQQPDLFEKAASSLKETYFDEKYRTWYARFQERLFVVARDAVGKELPPVYLEKLNKFISIDLFGEMCKSCQGRGPFAVVTHGDVWVPNFLIKYNGTTPERIILIDFQLSRYASLSNDLIFFLYSCVDIDLIEKHWDDFIIEYHQALTKNLEKYGSDRNLATLEALQAELRTGMVFGVGASIEALIMSLLSDEDIGDLNEIEGEDAVPVETVWLVHPFKEQKKRERFAKMIKHAKTISPKFTEQTLFDIVNKKSGLSDVKVNKIETGASSKKGDSYLSNVCRFIIEATGKNSVILSSWIDGSNDYIAMLDVSYEGYGSADRGDESLVMSLLEDDEVSDLDAIQGVDAVPLETVWIVHPFKEQNKRKRIANMIKFAVDKNFI</sequence>
<dbReference type="AlphaFoldDB" id="A0A482VM90"/>
<name>A0A482VM90_ASBVE</name>
<dbReference type="STRING" id="1661398.A0A482VM90"/>
<protein>
    <recommendedName>
        <fullName evidence="1">CHK kinase-like domain-containing protein</fullName>
    </recommendedName>
</protein>
<gene>
    <name evidence="2" type="ORF">BDFB_003782</name>
</gene>
<dbReference type="SMART" id="SM00587">
    <property type="entry name" value="CHK"/>
    <property type="match status" value="1"/>
</dbReference>
<dbReference type="EMBL" id="QDEB01086038">
    <property type="protein sequence ID" value="RZC33766.1"/>
    <property type="molecule type" value="Genomic_DNA"/>
</dbReference>
<dbReference type="Pfam" id="PF02958">
    <property type="entry name" value="EcKL"/>
    <property type="match status" value="1"/>
</dbReference>
<organism evidence="2 3">
    <name type="scientific">Asbolus verrucosus</name>
    <name type="common">Desert ironclad beetle</name>
    <dbReference type="NCBI Taxonomy" id="1661398"/>
    <lineage>
        <taxon>Eukaryota</taxon>
        <taxon>Metazoa</taxon>
        <taxon>Ecdysozoa</taxon>
        <taxon>Arthropoda</taxon>
        <taxon>Hexapoda</taxon>
        <taxon>Insecta</taxon>
        <taxon>Pterygota</taxon>
        <taxon>Neoptera</taxon>
        <taxon>Endopterygota</taxon>
        <taxon>Coleoptera</taxon>
        <taxon>Polyphaga</taxon>
        <taxon>Cucujiformia</taxon>
        <taxon>Tenebrionidae</taxon>
        <taxon>Pimeliinae</taxon>
        <taxon>Asbolus</taxon>
    </lineage>
</organism>
<dbReference type="SUPFAM" id="SSF56112">
    <property type="entry name" value="Protein kinase-like (PK-like)"/>
    <property type="match status" value="1"/>
</dbReference>
<accession>A0A482VM90</accession>
<dbReference type="PANTHER" id="PTHR11012:SF30">
    <property type="entry name" value="PROTEIN KINASE-LIKE DOMAIN-CONTAINING"/>
    <property type="match status" value="1"/>
</dbReference>
<comment type="caution">
    <text evidence="2">The sequence shown here is derived from an EMBL/GenBank/DDBJ whole genome shotgun (WGS) entry which is preliminary data.</text>
</comment>
<dbReference type="PANTHER" id="PTHR11012">
    <property type="entry name" value="PROTEIN KINASE-LIKE DOMAIN-CONTAINING"/>
    <property type="match status" value="1"/>
</dbReference>
<dbReference type="InterPro" id="IPR004119">
    <property type="entry name" value="EcKL"/>
</dbReference>